<comment type="catalytic activity">
    <reaction evidence="9">
        <text>5-hydroxymethyl-dCMP + H2O + H(+) = 5-hydroxymethyl-dUMP + NH4(+)</text>
        <dbReference type="Rhea" id="RHEA:77175"/>
        <dbReference type="ChEBI" id="CHEBI:15377"/>
        <dbReference type="ChEBI" id="CHEBI:15378"/>
        <dbReference type="ChEBI" id="CHEBI:28938"/>
        <dbReference type="ChEBI" id="CHEBI:57962"/>
        <dbReference type="ChEBI" id="CHEBI:90409"/>
    </reaction>
    <physiologicalReaction direction="left-to-right" evidence="9">
        <dbReference type="Rhea" id="RHEA:77176"/>
    </physiologicalReaction>
</comment>
<dbReference type="GO" id="GO:0004132">
    <property type="term" value="F:dCMP deaminase activity"/>
    <property type="evidence" value="ECO:0007669"/>
    <property type="project" value="UniProtKB-EC"/>
</dbReference>
<evidence type="ECO:0000259" key="13">
    <source>
        <dbReference type="PROSITE" id="PS51747"/>
    </source>
</evidence>
<keyword evidence="5" id="KW-0378">Hydrolase</keyword>
<evidence type="ECO:0000256" key="5">
    <source>
        <dbReference type="ARBA" id="ARBA00022801"/>
    </source>
</evidence>
<dbReference type="RefSeq" id="XP_017320267.1">
    <property type="nucleotide sequence ID" value="XM_017464778.3"/>
</dbReference>
<protein>
    <recommendedName>
        <fullName evidence="12">Deoxycytidylate deaminase</fullName>
        <ecNumber evidence="7">3.5.4.12</ecNumber>
    </recommendedName>
    <alternativeName>
        <fullName evidence="8">dCMP deaminase</fullName>
    </alternativeName>
</protein>
<keyword evidence="14" id="KW-1185">Reference proteome</keyword>
<dbReference type="Pfam" id="PF00383">
    <property type="entry name" value="dCMP_cyt_deam_1"/>
    <property type="match status" value="1"/>
</dbReference>
<evidence type="ECO:0000256" key="4">
    <source>
        <dbReference type="ARBA" id="ARBA00022727"/>
    </source>
</evidence>
<dbReference type="SUPFAM" id="SSF53927">
    <property type="entry name" value="Cytidine deaminase-like"/>
    <property type="match status" value="1"/>
</dbReference>
<dbReference type="GeneID" id="108263713"/>
<dbReference type="InterPro" id="IPR016192">
    <property type="entry name" value="APOBEC/CMP_deaminase_Zn-bd"/>
</dbReference>
<dbReference type="InterPro" id="IPR035105">
    <property type="entry name" value="Deoxycytidylate_deaminase_dom"/>
</dbReference>
<comment type="cofactor">
    <cofactor evidence="1">
        <name>Zn(2+)</name>
        <dbReference type="ChEBI" id="CHEBI:29105"/>
    </cofactor>
</comment>
<reference evidence="15" key="2">
    <citation type="submission" date="2025-08" db="UniProtKB">
        <authorList>
            <consortium name="RefSeq"/>
        </authorList>
    </citation>
    <scope>IDENTIFICATION</scope>
    <source>
        <tissue evidence="15">Blood</tissue>
    </source>
</reference>
<accession>A0A2D0QPD4</accession>
<evidence type="ECO:0000256" key="11">
    <source>
        <dbReference type="ARBA" id="ARBA00059334"/>
    </source>
</evidence>
<dbReference type="GO" id="GO:0008270">
    <property type="term" value="F:zinc ion binding"/>
    <property type="evidence" value="ECO:0007669"/>
    <property type="project" value="InterPro"/>
</dbReference>
<proteinExistence type="inferred from homology"/>
<comment type="catalytic activity">
    <reaction evidence="10">
        <text>dCMP + H2O + H(+) = dUMP + NH4(+)</text>
        <dbReference type="Rhea" id="RHEA:22924"/>
        <dbReference type="ChEBI" id="CHEBI:15377"/>
        <dbReference type="ChEBI" id="CHEBI:15378"/>
        <dbReference type="ChEBI" id="CHEBI:28938"/>
        <dbReference type="ChEBI" id="CHEBI:57566"/>
        <dbReference type="ChEBI" id="CHEBI:246422"/>
        <dbReference type="EC" id="3.5.4.12"/>
    </reaction>
    <physiologicalReaction direction="left-to-right" evidence="10">
        <dbReference type="Rhea" id="RHEA:22925"/>
    </physiologicalReaction>
</comment>
<dbReference type="KEGG" id="ipu:108263713"/>
<dbReference type="PROSITE" id="PS00903">
    <property type="entry name" value="CYT_DCMP_DEAMINASES_1"/>
    <property type="match status" value="1"/>
</dbReference>
<evidence type="ECO:0000256" key="12">
    <source>
        <dbReference type="ARBA" id="ARBA00071582"/>
    </source>
</evidence>
<evidence type="ECO:0000256" key="6">
    <source>
        <dbReference type="ARBA" id="ARBA00022833"/>
    </source>
</evidence>
<keyword evidence="3" id="KW-0479">Metal-binding</keyword>
<keyword evidence="6" id="KW-0862">Zinc</keyword>
<dbReference type="FunFam" id="3.40.140.10:FF:000021">
    <property type="entry name" value="Deoxycytidylate deaminase"/>
    <property type="match status" value="1"/>
</dbReference>
<evidence type="ECO:0000313" key="15">
    <source>
        <dbReference type="RefSeq" id="XP_017320267.1"/>
    </source>
</evidence>
<dbReference type="InterPro" id="IPR015517">
    <property type="entry name" value="dCMP_deaminase-rel"/>
</dbReference>
<comment type="similarity">
    <text evidence="2">Belongs to the cytidine and deoxycytidylate deaminase family.</text>
</comment>
<dbReference type="Gene3D" id="3.40.140.10">
    <property type="entry name" value="Cytidine Deaminase, domain 2"/>
    <property type="match status" value="1"/>
</dbReference>
<dbReference type="Proteomes" id="UP000221080">
    <property type="component" value="Chromosome 3"/>
</dbReference>
<comment type="function">
    <text evidence="11">Catalyzes the deamination of dCMP to dUMP, providing the nucleoside monophosphate substrate for the thymidylate synthase/TYMS. Also, part of a nucleotide salvage pathway that eliminates epigenetically modified 5-hydroxymethyl-dCMP (hmdCMP) in a two-step process entailing deamination to cytotoxic 5-hydroxymethyl-dUMP (hmdUMP), followed by its hydrolysis into 5-hydroxymethyluracil (hmU) and 2-deoxy-D-ribose 5-phosphate (deoxyribosephosphate). Catalyzes the first step in that pathway, the deamination of 5-hydroxymethyl-dCMP (hmdCMP).</text>
</comment>
<dbReference type="GO" id="GO:0009165">
    <property type="term" value="P:nucleotide biosynthetic process"/>
    <property type="evidence" value="ECO:0007669"/>
    <property type="project" value="UniProtKB-KW"/>
</dbReference>
<name>A0A2D0QPD4_ICTPU</name>
<dbReference type="OrthoDB" id="6710946at2759"/>
<feature type="domain" description="CMP/dCMP-type deaminase" evidence="13">
    <location>
        <begin position="93"/>
        <end position="223"/>
    </location>
</feature>
<evidence type="ECO:0000256" key="8">
    <source>
        <dbReference type="ARBA" id="ARBA00041763"/>
    </source>
</evidence>
<evidence type="ECO:0000256" key="9">
    <source>
        <dbReference type="ARBA" id="ARBA00050096"/>
    </source>
</evidence>
<organism evidence="14 15">
    <name type="scientific">Ictalurus punctatus</name>
    <name type="common">Channel catfish</name>
    <name type="synonym">Silurus punctatus</name>
    <dbReference type="NCBI Taxonomy" id="7998"/>
    <lineage>
        <taxon>Eukaryota</taxon>
        <taxon>Metazoa</taxon>
        <taxon>Chordata</taxon>
        <taxon>Craniata</taxon>
        <taxon>Vertebrata</taxon>
        <taxon>Euteleostomi</taxon>
        <taxon>Actinopterygii</taxon>
        <taxon>Neopterygii</taxon>
        <taxon>Teleostei</taxon>
        <taxon>Ostariophysi</taxon>
        <taxon>Siluriformes</taxon>
        <taxon>Ictaluridae</taxon>
        <taxon>Ictalurus</taxon>
    </lineage>
</organism>
<dbReference type="AlphaFoldDB" id="A0A2D0QPD4"/>
<dbReference type="PANTHER" id="PTHR11086">
    <property type="entry name" value="DEOXYCYTIDYLATE DEAMINASE-RELATED"/>
    <property type="match status" value="1"/>
</dbReference>
<evidence type="ECO:0000313" key="14">
    <source>
        <dbReference type="Proteomes" id="UP000221080"/>
    </source>
</evidence>
<evidence type="ECO:0000256" key="10">
    <source>
        <dbReference type="ARBA" id="ARBA00051515"/>
    </source>
</evidence>
<reference evidence="14" key="1">
    <citation type="journal article" date="2016" name="Nat. Commun.">
        <title>The channel catfish genome sequence provides insights into the evolution of scale formation in teleosts.</title>
        <authorList>
            <person name="Liu Z."/>
            <person name="Liu S."/>
            <person name="Yao J."/>
            <person name="Bao L."/>
            <person name="Zhang J."/>
            <person name="Li Y."/>
            <person name="Jiang C."/>
            <person name="Sun L."/>
            <person name="Wang R."/>
            <person name="Zhang Y."/>
            <person name="Zhou T."/>
            <person name="Zeng Q."/>
            <person name="Fu Q."/>
            <person name="Gao S."/>
            <person name="Li N."/>
            <person name="Koren S."/>
            <person name="Jiang Y."/>
            <person name="Zimin A."/>
            <person name="Xu P."/>
            <person name="Phillippy A.M."/>
            <person name="Geng X."/>
            <person name="Song L."/>
            <person name="Sun F."/>
            <person name="Li C."/>
            <person name="Wang X."/>
            <person name="Chen A."/>
            <person name="Jin Y."/>
            <person name="Yuan Z."/>
            <person name="Yang Y."/>
            <person name="Tan S."/>
            <person name="Peatman E."/>
            <person name="Lu J."/>
            <person name="Qin Z."/>
            <person name="Dunham R."/>
            <person name="Li Z."/>
            <person name="Sonstegard T."/>
            <person name="Feng J."/>
            <person name="Danzmann R.G."/>
            <person name="Schroeder S."/>
            <person name="Scheffler B."/>
            <person name="Duke M.V."/>
            <person name="Ballard L."/>
            <person name="Kucuktas H."/>
            <person name="Kaltenboeck L."/>
            <person name="Liu H."/>
            <person name="Armbruster J."/>
            <person name="Xie Y."/>
            <person name="Kirby M.L."/>
            <person name="Tian Y."/>
            <person name="Flanagan M.E."/>
            <person name="Mu W."/>
            <person name="Waldbieser G.C."/>
        </authorList>
    </citation>
    <scope>NUCLEOTIDE SEQUENCE [LARGE SCALE GENOMIC DNA]</scope>
    <source>
        <strain evidence="14">SDA103</strain>
    </source>
</reference>
<evidence type="ECO:0000256" key="1">
    <source>
        <dbReference type="ARBA" id="ARBA00001947"/>
    </source>
</evidence>
<evidence type="ECO:0000256" key="7">
    <source>
        <dbReference type="ARBA" id="ARBA00038938"/>
    </source>
</evidence>
<dbReference type="PROSITE" id="PS51747">
    <property type="entry name" value="CYT_DCMP_DEAMINASES_2"/>
    <property type="match status" value="1"/>
</dbReference>
<gene>
    <name evidence="15" type="primary">LOC108263713</name>
</gene>
<keyword evidence="4" id="KW-0545">Nucleotide biosynthesis</keyword>
<evidence type="ECO:0000256" key="2">
    <source>
        <dbReference type="ARBA" id="ARBA00006576"/>
    </source>
</evidence>
<dbReference type="InterPro" id="IPR016193">
    <property type="entry name" value="Cytidine_deaminase-like"/>
</dbReference>
<dbReference type="PANTHER" id="PTHR11086:SF18">
    <property type="entry name" value="DEOXYCYTIDYLATE DEAMINASE"/>
    <property type="match status" value="1"/>
</dbReference>
<dbReference type="GO" id="GO:0005737">
    <property type="term" value="C:cytoplasm"/>
    <property type="evidence" value="ECO:0007669"/>
    <property type="project" value="TreeGrafter"/>
</dbReference>
<sequence length="251" mass="27874">MHCYNPDPITKSLHCAHVYLNNTSLLTLHCSTFALQRNLEVSVTWIQLEPAQQLLQSPRNQQSKQSLRGVMAQKINQAKDPGPPHGAVTGQYADEEYFMNVALLFAKKSRDPKSKVGACIVNEEGKIVGIGHNKMPNGREDDFPWKRGGSRGLDTKYPYVCHAELNAIMNKTSVDVKGCTIYVTRFPCNECAKAIIQSGIKHVVYLSKPSAEDPIEREAAERLLSGIGPRQFLSKTEADELLKSILPALNE</sequence>
<dbReference type="CDD" id="cd01286">
    <property type="entry name" value="deoxycytidylate_deaminase"/>
    <property type="match status" value="1"/>
</dbReference>
<evidence type="ECO:0000256" key="3">
    <source>
        <dbReference type="ARBA" id="ARBA00022723"/>
    </source>
</evidence>
<dbReference type="EC" id="3.5.4.12" evidence="7"/>
<dbReference type="InterPro" id="IPR002125">
    <property type="entry name" value="CMP_dCMP_dom"/>
</dbReference>